<dbReference type="PANTHER" id="PTHR10039">
    <property type="entry name" value="AMELOGENIN"/>
    <property type="match status" value="1"/>
</dbReference>
<dbReference type="InterPro" id="IPR036397">
    <property type="entry name" value="RNaseH_sf"/>
</dbReference>
<evidence type="ECO:0000313" key="4">
    <source>
        <dbReference type="EMBL" id="CAE6474621.1"/>
    </source>
</evidence>
<dbReference type="AlphaFoldDB" id="A0A8H3C9Q9"/>
<sequence>MSVDPPAPNPEWFRFYITDIEFQPSITDPNCKISVKLFVDDELIYSLPWIDHTQPFRWSRLIACDVSPFSKVTLKLCKIVNHKQRSFIFPSYEVSEVNEGNGETNLEHPELIWTVTIRSLTPAMAERSFPEELIRFGRIEGAYDDHRPNETVKFLFKGSLQFASIVAETLPEATTAKITFLILMKAWELLEQKAQSDGTIGEILRGLNSIQGVVGVLSQTSNSILPSTMDRSKEPISGILRLLDDISIHVFNRLVAYNSDKAYLDDTFNIPEYLARLEKLQSGFHASWPTLTAPCMDSTNGIYDELPTWQEVSAPSDNPFGKMEDPYEMLNLLGPMNIVAGYDPDRACMRGTRQAILNKIITWTQNRDNAEAFMWISGQAGMGKTAIATSLCQRLDTMQALAGSFFFQDDDPDRNNSVTLINNLIHDMAVQCPAYAHEAANAILQKPLERLKSLSTPTTLVLVIDALDECGDRDSRTRVLQKLYDMSKLVPWLKVIITARPVGDIQECFQNYFLHKTIVHLHDFDASCDIRAYIEDQLGVLAQTESWPHDNISKLCAMAQAGPTIQHMQTRYIAYTQQRSTTGANELAIGYIDDVTILVWGDTFEDTHAGLVDIMTREGGALEWSTSHNSTFELDKTACVDFSRRREPIPGSPGKTRPLTRQNLIWGDHVVRTVSQHVFLGVLIDQELRWTAQSHRALAKGMAWASQLGRLARTNFGASPAIARKLYVSIAVPRFTYAVDVWYRPVTLREGERGSGSIGFAHRLTRVQRTAALSILGGLRSTPSASLDAHSRLLPVHLLLNQVCERAALRLASVPTSHPLHAAVRQSSRGRKAHRTPLHDILALLALPPSLVSPRQPLNPLVTPPKREFPSKQEAKRAAETDNTRFRFFTDGSHSQDGVGAAAVLLGRGTPSTTAGLNLGCSCCYSVLDAELTAISLAIHLAHSTGFWDDMVIYSDSQTAVRLVDPTHGTPSHALAVRVRAELRALRRAKPLLDIRLAWCPGHQGLRGNDLANQEARAAAGGKDFGNAVPDSFQRLLPIPLDPEHLRKSMDYRYQERSADYWRQSEAGAKHMARLGRVVASEFMNLIADLPRRKAVLLYRLITGHVPLQRHLWVIGCADDPTCRYCGTAPETVSHFLLQCPAHAEARHYFLGPLGRDARVLDVLFSTQKFLPLLISFVFATGRFS</sequence>
<evidence type="ECO:0000313" key="5">
    <source>
        <dbReference type="Proteomes" id="UP000663841"/>
    </source>
</evidence>
<dbReference type="SUPFAM" id="SSF53098">
    <property type="entry name" value="Ribonuclease H-like"/>
    <property type="match status" value="1"/>
</dbReference>
<name>A0A8H3C9Q9_9AGAM</name>
<dbReference type="InterPro" id="IPR056884">
    <property type="entry name" value="NPHP3-like_N"/>
</dbReference>
<comment type="caution">
    <text evidence="4">The sequence shown here is derived from an EMBL/GenBank/DDBJ whole genome shotgun (WGS) entry which is preliminary data.</text>
</comment>
<reference evidence="4" key="1">
    <citation type="submission" date="2021-01" db="EMBL/GenBank/DDBJ databases">
        <authorList>
            <person name="Kaushik A."/>
        </authorList>
    </citation>
    <scope>NUCLEOTIDE SEQUENCE</scope>
    <source>
        <strain evidence="4">AG3-T5</strain>
    </source>
</reference>
<gene>
    <name evidence="4" type="ORF">RDB_LOCUS186888</name>
</gene>
<dbReference type="CDD" id="cd09276">
    <property type="entry name" value="Rnase_HI_RT_non_LTR"/>
    <property type="match status" value="1"/>
</dbReference>
<proteinExistence type="predicted"/>
<dbReference type="SUPFAM" id="SSF52540">
    <property type="entry name" value="P-loop containing nucleoside triphosphate hydrolases"/>
    <property type="match status" value="1"/>
</dbReference>
<dbReference type="GO" id="GO:0003676">
    <property type="term" value="F:nucleic acid binding"/>
    <property type="evidence" value="ECO:0007669"/>
    <property type="project" value="InterPro"/>
</dbReference>
<dbReference type="Pfam" id="PF24883">
    <property type="entry name" value="NPHP3_N"/>
    <property type="match status" value="1"/>
</dbReference>
<dbReference type="PROSITE" id="PS50837">
    <property type="entry name" value="NACHT"/>
    <property type="match status" value="1"/>
</dbReference>
<keyword evidence="1" id="KW-0677">Repeat</keyword>
<dbReference type="Proteomes" id="UP000663841">
    <property type="component" value="Unassembled WGS sequence"/>
</dbReference>
<dbReference type="GO" id="GO:0004523">
    <property type="term" value="F:RNA-DNA hybrid ribonuclease activity"/>
    <property type="evidence" value="ECO:0007669"/>
    <property type="project" value="InterPro"/>
</dbReference>
<dbReference type="InterPro" id="IPR027417">
    <property type="entry name" value="P-loop_NTPase"/>
</dbReference>
<dbReference type="InterPro" id="IPR007111">
    <property type="entry name" value="NACHT_NTPase"/>
</dbReference>
<evidence type="ECO:0000256" key="1">
    <source>
        <dbReference type="ARBA" id="ARBA00022737"/>
    </source>
</evidence>
<organism evidence="4 5">
    <name type="scientific">Rhizoctonia solani</name>
    <dbReference type="NCBI Taxonomy" id="456999"/>
    <lineage>
        <taxon>Eukaryota</taxon>
        <taxon>Fungi</taxon>
        <taxon>Dikarya</taxon>
        <taxon>Basidiomycota</taxon>
        <taxon>Agaricomycotina</taxon>
        <taxon>Agaricomycetes</taxon>
        <taxon>Cantharellales</taxon>
        <taxon>Ceratobasidiaceae</taxon>
        <taxon>Rhizoctonia</taxon>
    </lineage>
</organism>
<protein>
    <submittedName>
        <fullName evidence="4">Uncharacterized protein</fullName>
    </submittedName>
</protein>
<feature type="domain" description="NACHT" evidence="2">
    <location>
        <begin position="372"/>
        <end position="501"/>
    </location>
</feature>
<dbReference type="EMBL" id="CAJMWW010000609">
    <property type="protein sequence ID" value="CAE6474621.1"/>
    <property type="molecule type" value="Genomic_DNA"/>
</dbReference>
<evidence type="ECO:0000259" key="2">
    <source>
        <dbReference type="PROSITE" id="PS50837"/>
    </source>
</evidence>
<accession>A0A8H3C9Q9</accession>
<dbReference type="Gene3D" id="3.40.50.300">
    <property type="entry name" value="P-loop containing nucleotide triphosphate hydrolases"/>
    <property type="match status" value="1"/>
</dbReference>
<dbReference type="InterPro" id="IPR012337">
    <property type="entry name" value="RNaseH-like_sf"/>
</dbReference>
<dbReference type="InterPro" id="IPR002156">
    <property type="entry name" value="RNaseH_domain"/>
</dbReference>
<feature type="domain" description="RNase H type-1" evidence="3">
    <location>
        <begin position="882"/>
        <end position="1021"/>
    </location>
</feature>
<dbReference type="PROSITE" id="PS50879">
    <property type="entry name" value="RNASE_H_1"/>
    <property type="match status" value="1"/>
</dbReference>
<dbReference type="Gene3D" id="3.30.420.10">
    <property type="entry name" value="Ribonuclease H-like superfamily/Ribonuclease H"/>
    <property type="match status" value="1"/>
</dbReference>
<evidence type="ECO:0000259" key="3">
    <source>
        <dbReference type="PROSITE" id="PS50879"/>
    </source>
</evidence>
<dbReference type="PANTHER" id="PTHR10039:SF17">
    <property type="entry name" value="FUNGAL STAND N-TERMINAL GOODBYE DOMAIN-CONTAINING PROTEIN-RELATED"/>
    <property type="match status" value="1"/>
</dbReference>
<dbReference type="Pfam" id="PF00075">
    <property type="entry name" value="RNase_H"/>
    <property type="match status" value="1"/>
</dbReference>